<dbReference type="RefSeq" id="WP_251806503.1">
    <property type="nucleotide sequence ID" value="NZ_CP166679.1"/>
</dbReference>
<comment type="caution">
    <text evidence="2">The sequence shown here is derived from an EMBL/GenBank/DDBJ whole genome shotgun (WGS) entry which is preliminary data.</text>
</comment>
<dbReference type="PANTHER" id="PTHR10151:SF120">
    <property type="entry name" value="BIS(5'-ADENOSYL)-TRIPHOSPHATASE"/>
    <property type="match status" value="1"/>
</dbReference>
<gene>
    <name evidence="2" type="ORF">ACFS1K_13580</name>
</gene>
<dbReference type="Proteomes" id="UP001597532">
    <property type="component" value="Unassembled WGS sequence"/>
</dbReference>
<sequence length="411" mass="46860">MKNTIKYLIICLLAFNLTSAQKKGTKVLFAIVDGISADVLEKIHTPNLDAIAHKGGYTRSYMGGEKDGYSETPTISAVGYNSLLTATWANKHNVWGNGIKNPNYNYWSIFRFAKENRPELKTAIFSTWLDNRTKLVGEELPATGNLKLDYHFDGFELDTIAFPHGKDRQYIHKIDEHVTNEAAKYIQAEGPELSWIYLQFTDDMGHMYGDSEQFYDAIKTMDDQIGRLWDAIEYRNKNYDEDWQLWITTDHGRNVKDGKGHGGQSDRERSTWIVTNAKDLNPYFKQDNPGIVDIVPTMLRALDIQPKKEQLWEIDGVPLIGKISVAHAKATLRENKLELTWKAMGPSENLEIWITTTNNFGKGEVDSYDLLEKVKSGKEKITIDVSKIPSDFYKIVLKGKHNATNTWAIKK</sequence>
<evidence type="ECO:0000313" key="2">
    <source>
        <dbReference type="EMBL" id="MFD2790800.1"/>
    </source>
</evidence>
<accession>A0ABW5VHL3</accession>
<dbReference type="EMBL" id="JBHUOK010000030">
    <property type="protein sequence ID" value="MFD2790800.1"/>
    <property type="molecule type" value="Genomic_DNA"/>
</dbReference>
<keyword evidence="1" id="KW-0732">Signal</keyword>
<protein>
    <submittedName>
        <fullName evidence="2">Alkaline phosphatase family protein</fullName>
    </submittedName>
</protein>
<dbReference type="Pfam" id="PF01663">
    <property type="entry name" value="Phosphodiest"/>
    <property type="match status" value="1"/>
</dbReference>
<keyword evidence="3" id="KW-1185">Reference proteome</keyword>
<organism evidence="2 3">
    <name type="scientific">Arenibacter antarcticus</name>
    <dbReference type="NCBI Taxonomy" id="2040469"/>
    <lineage>
        <taxon>Bacteria</taxon>
        <taxon>Pseudomonadati</taxon>
        <taxon>Bacteroidota</taxon>
        <taxon>Flavobacteriia</taxon>
        <taxon>Flavobacteriales</taxon>
        <taxon>Flavobacteriaceae</taxon>
        <taxon>Arenibacter</taxon>
    </lineage>
</organism>
<dbReference type="Gene3D" id="3.40.720.10">
    <property type="entry name" value="Alkaline Phosphatase, subunit A"/>
    <property type="match status" value="1"/>
</dbReference>
<feature type="chain" id="PRO_5046087637" evidence="1">
    <location>
        <begin position="23"/>
        <end position="411"/>
    </location>
</feature>
<evidence type="ECO:0000313" key="3">
    <source>
        <dbReference type="Proteomes" id="UP001597532"/>
    </source>
</evidence>
<name>A0ABW5VHL3_9FLAO</name>
<dbReference type="InterPro" id="IPR017850">
    <property type="entry name" value="Alkaline_phosphatase_core_sf"/>
</dbReference>
<feature type="signal peptide" evidence="1">
    <location>
        <begin position="1"/>
        <end position="22"/>
    </location>
</feature>
<reference evidence="3" key="1">
    <citation type="journal article" date="2019" name="Int. J. Syst. Evol. Microbiol.">
        <title>The Global Catalogue of Microorganisms (GCM) 10K type strain sequencing project: providing services to taxonomists for standard genome sequencing and annotation.</title>
        <authorList>
            <consortium name="The Broad Institute Genomics Platform"/>
            <consortium name="The Broad Institute Genome Sequencing Center for Infectious Disease"/>
            <person name="Wu L."/>
            <person name="Ma J."/>
        </authorList>
    </citation>
    <scope>NUCLEOTIDE SEQUENCE [LARGE SCALE GENOMIC DNA]</scope>
    <source>
        <strain evidence="3">KCTC 52924</strain>
    </source>
</reference>
<evidence type="ECO:0000256" key="1">
    <source>
        <dbReference type="SAM" id="SignalP"/>
    </source>
</evidence>
<dbReference type="InterPro" id="IPR002591">
    <property type="entry name" value="Phosphodiest/P_Trfase"/>
</dbReference>
<proteinExistence type="predicted"/>
<dbReference type="PANTHER" id="PTHR10151">
    <property type="entry name" value="ECTONUCLEOTIDE PYROPHOSPHATASE/PHOSPHODIESTERASE"/>
    <property type="match status" value="1"/>
</dbReference>
<dbReference type="SUPFAM" id="SSF53649">
    <property type="entry name" value="Alkaline phosphatase-like"/>
    <property type="match status" value="1"/>
</dbReference>